<dbReference type="RefSeq" id="XP_067524680.1">
    <property type="nucleotide sequence ID" value="XM_067668579.1"/>
</dbReference>
<dbReference type="EMBL" id="CH476744">
    <property type="protein sequence ID" value="EIE89284.1"/>
    <property type="molecule type" value="Genomic_DNA"/>
</dbReference>
<proteinExistence type="predicted"/>
<sequence>MIKCLTKVHYAIKSTHLNVYKIIEYENKLENTFDIMARMRFYQRQFPKDFQFLQTLFTQAVQESKIQYFKGS</sequence>
<dbReference type="InParanoid" id="I1CLF4"/>
<keyword evidence="2" id="KW-1185">Reference proteome</keyword>
<accession>I1CLF4</accession>
<dbReference type="VEuPathDB" id="FungiDB:RO3G_13995"/>
<evidence type="ECO:0000313" key="1">
    <source>
        <dbReference type="EMBL" id="EIE89284.1"/>
    </source>
</evidence>
<dbReference type="GeneID" id="93620960"/>
<organism evidence="1 2">
    <name type="scientific">Rhizopus delemar (strain RA 99-880 / ATCC MYA-4621 / FGSC 9543 / NRRL 43880)</name>
    <name type="common">Mucormycosis agent</name>
    <name type="synonym">Rhizopus arrhizus var. delemar</name>
    <dbReference type="NCBI Taxonomy" id="246409"/>
    <lineage>
        <taxon>Eukaryota</taxon>
        <taxon>Fungi</taxon>
        <taxon>Fungi incertae sedis</taxon>
        <taxon>Mucoromycota</taxon>
        <taxon>Mucoromycotina</taxon>
        <taxon>Mucoromycetes</taxon>
        <taxon>Mucorales</taxon>
        <taxon>Mucorineae</taxon>
        <taxon>Rhizopodaceae</taxon>
        <taxon>Rhizopus</taxon>
    </lineage>
</organism>
<protein>
    <submittedName>
        <fullName evidence="1">Uncharacterized protein</fullName>
    </submittedName>
</protein>
<gene>
    <name evidence="1" type="ORF">RO3G_13995</name>
</gene>
<reference evidence="1 2" key="1">
    <citation type="journal article" date="2009" name="PLoS Genet.">
        <title>Genomic analysis of the basal lineage fungus Rhizopus oryzae reveals a whole-genome duplication.</title>
        <authorList>
            <person name="Ma L.-J."/>
            <person name="Ibrahim A.S."/>
            <person name="Skory C."/>
            <person name="Grabherr M.G."/>
            <person name="Burger G."/>
            <person name="Butler M."/>
            <person name="Elias M."/>
            <person name="Idnurm A."/>
            <person name="Lang B.F."/>
            <person name="Sone T."/>
            <person name="Abe A."/>
            <person name="Calvo S.E."/>
            <person name="Corrochano L.M."/>
            <person name="Engels R."/>
            <person name="Fu J."/>
            <person name="Hansberg W."/>
            <person name="Kim J.-M."/>
            <person name="Kodira C.D."/>
            <person name="Koehrsen M.J."/>
            <person name="Liu B."/>
            <person name="Miranda-Saavedra D."/>
            <person name="O'Leary S."/>
            <person name="Ortiz-Castellanos L."/>
            <person name="Poulter R."/>
            <person name="Rodriguez-Romero J."/>
            <person name="Ruiz-Herrera J."/>
            <person name="Shen Y.-Q."/>
            <person name="Zeng Q."/>
            <person name="Galagan J."/>
            <person name="Birren B.W."/>
            <person name="Cuomo C.A."/>
            <person name="Wickes B.L."/>
        </authorList>
    </citation>
    <scope>NUCLEOTIDE SEQUENCE [LARGE SCALE GENOMIC DNA]</scope>
    <source>
        <strain evidence="2">RA 99-880 / ATCC MYA-4621 / FGSC 9543 / NRRL 43880</strain>
    </source>
</reference>
<dbReference type="AlphaFoldDB" id="I1CLF4"/>
<evidence type="ECO:0000313" key="2">
    <source>
        <dbReference type="Proteomes" id="UP000009138"/>
    </source>
</evidence>
<dbReference type="Proteomes" id="UP000009138">
    <property type="component" value="Unassembled WGS sequence"/>
</dbReference>
<name>I1CLF4_RHIO9</name>